<dbReference type="InterPro" id="IPR001962">
    <property type="entry name" value="Asn_synthase"/>
</dbReference>
<protein>
    <recommendedName>
        <fullName evidence="2">asparagine synthase (glutamine-hydrolyzing)</fullName>
        <ecNumber evidence="2">6.3.5.4</ecNumber>
    </recommendedName>
</protein>
<evidence type="ECO:0000256" key="2">
    <source>
        <dbReference type="ARBA" id="ARBA00012737"/>
    </source>
</evidence>
<accession>A0A919JS38</accession>
<dbReference type="GO" id="GO:0006529">
    <property type="term" value="P:asparagine biosynthetic process"/>
    <property type="evidence" value="ECO:0007669"/>
    <property type="project" value="UniProtKB-KW"/>
</dbReference>
<dbReference type="AlphaFoldDB" id="A0A919JS38"/>
<dbReference type="EMBL" id="BOMQ01000102">
    <property type="protein sequence ID" value="GIE54430.1"/>
    <property type="molecule type" value="Genomic_DNA"/>
</dbReference>
<dbReference type="PANTHER" id="PTHR43284:SF1">
    <property type="entry name" value="ASPARAGINE SYNTHETASE"/>
    <property type="match status" value="1"/>
</dbReference>
<evidence type="ECO:0000313" key="6">
    <source>
        <dbReference type="EMBL" id="GIE54430.1"/>
    </source>
</evidence>
<gene>
    <name evidence="6" type="primary">asnB_2</name>
    <name evidence="6" type="ORF">Ani05nite_79640</name>
</gene>
<dbReference type="Proteomes" id="UP000647172">
    <property type="component" value="Unassembled WGS sequence"/>
</dbReference>
<comment type="pathway">
    <text evidence="1">Amino-acid biosynthesis; L-asparagine biosynthesis; L-asparagine from L-aspartate (L-Gln route): step 1/1.</text>
</comment>
<keyword evidence="3" id="KW-0028">Amino-acid biosynthesis</keyword>
<comment type="caution">
    <text evidence="6">The sequence shown here is derived from an EMBL/GenBank/DDBJ whole genome shotgun (WGS) entry which is preliminary data.</text>
</comment>
<sequence length="618" mass="66561">MVTDTDSWFLVLPDHPAAAAVAAAVRPGAEFVHPHASGRPWLIGRLPAGPQHGRLVRAAAGDVRLAVIGHHDLDEDQLRSWAGRIRDTAGVDRLARSLAGSSHLVASIAGRVRAQGTVSQVRQVFHARHGGITVAADRAAVLAALTGAPIDPVSLASRLLVITPTLLAQPLWSGISAVPPDSWLSLTGDGGARVHRWWQPPEPHLSVARGADGLRDALAAAVDVRTATNADVGTDLSGGLDSTPVSFLAARSLERTAGRLTTVRMGVADPVHDDHVWAAGSTEVLTAGHITHQVFRPGELPEMFDGVAEPVTGLDEPIRWIRTVSRIRRVSAWLGANGATAHLTGHGGDEVVMAKPNYLHGLVWRRPLLARRHMVGFRSLKRWSLGATLAALTERHSYRSWLAEQAGSLVAPFPPLTRPMFAWDYPLRMPPWVNRDAVGALEARIRELAAGAEPLARDRAGHLGLDIARQLGSVVRLAQSLTAAQGATLHAPYLDDRVIEACLAVRPEERTTPWSYKPLMVAAMRDTLPVETLRRATKGEFSEDYFRGLRRHRDQVAEIFDGPLVAEHGLVDTAALRHAALAAYPPGVPQIALDAAMATENWLRSRQQKPVPVPMSGA</sequence>
<dbReference type="Gene3D" id="3.40.50.620">
    <property type="entry name" value="HUPs"/>
    <property type="match status" value="2"/>
</dbReference>
<name>A0A919JS38_9ACTN</name>
<dbReference type="InterPro" id="IPR014729">
    <property type="entry name" value="Rossmann-like_a/b/a_fold"/>
</dbReference>
<organism evidence="6 7">
    <name type="scientific">Actinoplanes nipponensis</name>
    <dbReference type="NCBI Taxonomy" id="135950"/>
    <lineage>
        <taxon>Bacteria</taxon>
        <taxon>Bacillati</taxon>
        <taxon>Actinomycetota</taxon>
        <taxon>Actinomycetes</taxon>
        <taxon>Micromonosporales</taxon>
        <taxon>Micromonosporaceae</taxon>
        <taxon>Actinoplanes</taxon>
    </lineage>
</organism>
<dbReference type="EC" id="6.3.5.4" evidence="2"/>
<dbReference type="GO" id="GO:0004066">
    <property type="term" value="F:asparagine synthase (glutamine-hydrolyzing) activity"/>
    <property type="evidence" value="ECO:0007669"/>
    <property type="project" value="UniProtKB-EC"/>
</dbReference>
<dbReference type="InterPro" id="IPR051786">
    <property type="entry name" value="ASN_synthetase/amidase"/>
</dbReference>
<keyword evidence="7" id="KW-1185">Reference proteome</keyword>
<keyword evidence="3" id="KW-0061">Asparagine biosynthesis</keyword>
<reference evidence="6" key="1">
    <citation type="submission" date="2021-01" db="EMBL/GenBank/DDBJ databases">
        <title>Whole genome shotgun sequence of Actinoplanes nipponensis NBRC 14063.</title>
        <authorList>
            <person name="Komaki H."/>
            <person name="Tamura T."/>
        </authorList>
    </citation>
    <scope>NUCLEOTIDE SEQUENCE</scope>
    <source>
        <strain evidence="6">NBRC 14063</strain>
    </source>
</reference>
<dbReference type="PANTHER" id="PTHR43284">
    <property type="entry name" value="ASPARAGINE SYNTHETASE (GLUTAMINE-HYDROLYZING)"/>
    <property type="match status" value="1"/>
</dbReference>
<dbReference type="SUPFAM" id="SSF52402">
    <property type="entry name" value="Adenine nucleotide alpha hydrolases-like"/>
    <property type="match status" value="1"/>
</dbReference>
<proteinExistence type="predicted"/>
<evidence type="ECO:0000313" key="7">
    <source>
        <dbReference type="Proteomes" id="UP000647172"/>
    </source>
</evidence>
<dbReference type="Pfam" id="PF00733">
    <property type="entry name" value="Asn_synthase"/>
    <property type="match status" value="1"/>
</dbReference>
<evidence type="ECO:0000256" key="4">
    <source>
        <dbReference type="ARBA" id="ARBA00048741"/>
    </source>
</evidence>
<comment type="catalytic activity">
    <reaction evidence="4">
        <text>L-aspartate + L-glutamine + ATP + H2O = L-asparagine + L-glutamate + AMP + diphosphate + H(+)</text>
        <dbReference type="Rhea" id="RHEA:12228"/>
        <dbReference type="ChEBI" id="CHEBI:15377"/>
        <dbReference type="ChEBI" id="CHEBI:15378"/>
        <dbReference type="ChEBI" id="CHEBI:29985"/>
        <dbReference type="ChEBI" id="CHEBI:29991"/>
        <dbReference type="ChEBI" id="CHEBI:30616"/>
        <dbReference type="ChEBI" id="CHEBI:33019"/>
        <dbReference type="ChEBI" id="CHEBI:58048"/>
        <dbReference type="ChEBI" id="CHEBI:58359"/>
        <dbReference type="ChEBI" id="CHEBI:456215"/>
        <dbReference type="EC" id="6.3.5.4"/>
    </reaction>
</comment>
<feature type="domain" description="Asparagine synthetase" evidence="5">
    <location>
        <begin position="214"/>
        <end position="579"/>
    </location>
</feature>
<evidence type="ECO:0000256" key="1">
    <source>
        <dbReference type="ARBA" id="ARBA00005187"/>
    </source>
</evidence>
<evidence type="ECO:0000259" key="5">
    <source>
        <dbReference type="Pfam" id="PF00733"/>
    </source>
</evidence>
<evidence type="ECO:0000256" key="3">
    <source>
        <dbReference type="ARBA" id="ARBA00022888"/>
    </source>
</evidence>